<dbReference type="PANTHER" id="PTHR42663">
    <property type="entry name" value="HYDROLASE C777.06C-RELATED-RELATED"/>
    <property type="match status" value="1"/>
</dbReference>
<evidence type="ECO:0000313" key="2">
    <source>
        <dbReference type="EMBL" id="MBK5898791.1"/>
    </source>
</evidence>
<gene>
    <name evidence="2" type="ORF">JJN12_13580</name>
</gene>
<dbReference type="EMBL" id="JAEPRJ010000001">
    <property type="protein sequence ID" value="MBK5898791.1"/>
    <property type="molecule type" value="Genomic_DNA"/>
</dbReference>
<dbReference type="PANTHER" id="PTHR42663:SF6">
    <property type="entry name" value="HYDROLASE C777.06C-RELATED"/>
    <property type="match status" value="1"/>
</dbReference>
<dbReference type="RefSeq" id="WP_208430187.1">
    <property type="nucleotide sequence ID" value="NZ_JAEPRJ010000001.1"/>
</dbReference>
<organism evidence="2 3">
    <name type="scientific">Catonella massiliensis</name>
    <dbReference type="NCBI Taxonomy" id="2799636"/>
    <lineage>
        <taxon>Bacteria</taxon>
        <taxon>Bacillati</taxon>
        <taxon>Bacillota</taxon>
        <taxon>Clostridia</taxon>
        <taxon>Lachnospirales</taxon>
        <taxon>Lachnospiraceae</taxon>
        <taxon>Catonella</taxon>
    </lineage>
</organism>
<name>A0ABS1J3Q2_9FIRM</name>
<sequence>MELKFTGIGAAYYPVLGSNCAFFEHGGCLYLIDCGESTFKSMYSRNEIYHYDKITVLITHLHADHIGSLGSLLSFCNIVLHKKVLLAAEEDTIVHILSQSGVQPDMYEFTTDFSKCETEGLRIKVQRVVHAKDMLCCGFVFDCDGEKTYYSGDTSIIPENILNMFLSGEIKTMYQECTYLDTDSISHFSLKKLSELIQVNERNRIYCMHLGDDIKDDIMRAGFRIPEVV</sequence>
<accession>A0ABS1J3Q2</accession>
<dbReference type="InterPro" id="IPR001279">
    <property type="entry name" value="Metallo-B-lactamas"/>
</dbReference>
<dbReference type="SMART" id="SM00849">
    <property type="entry name" value="Lactamase_B"/>
    <property type="match status" value="1"/>
</dbReference>
<dbReference type="Gene3D" id="3.60.15.10">
    <property type="entry name" value="Ribonuclease Z/Hydroxyacylglutathione hydrolase-like"/>
    <property type="match status" value="1"/>
</dbReference>
<dbReference type="Pfam" id="PF23023">
    <property type="entry name" value="Anti-Pycsar_Apyc1"/>
    <property type="match status" value="1"/>
</dbReference>
<comment type="caution">
    <text evidence="2">The sequence shown here is derived from an EMBL/GenBank/DDBJ whole genome shotgun (WGS) entry which is preliminary data.</text>
</comment>
<proteinExistence type="predicted"/>
<feature type="domain" description="Metallo-beta-lactamase" evidence="1">
    <location>
        <begin position="17"/>
        <end position="209"/>
    </location>
</feature>
<protein>
    <submittedName>
        <fullName evidence="2">MBL fold metallo-hydrolase</fullName>
    </submittedName>
</protein>
<keyword evidence="3" id="KW-1185">Reference proteome</keyword>
<dbReference type="InterPro" id="IPR036866">
    <property type="entry name" value="RibonucZ/Hydroxyglut_hydro"/>
</dbReference>
<evidence type="ECO:0000259" key="1">
    <source>
        <dbReference type="SMART" id="SM00849"/>
    </source>
</evidence>
<dbReference type="SUPFAM" id="SSF56281">
    <property type="entry name" value="Metallo-hydrolase/oxidoreductase"/>
    <property type="match status" value="1"/>
</dbReference>
<reference evidence="2 3" key="1">
    <citation type="submission" date="2021-01" db="EMBL/GenBank/DDBJ databases">
        <title>Isolation and description of Catonella massiliensis sp. nov., a novel Catonella species, isolated from a stable periodontitis subject.</title>
        <authorList>
            <person name="Antezack A."/>
            <person name="Boxberger M."/>
            <person name="La Scola B."/>
            <person name="Monnet-Corti V."/>
        </authorList>
    </citation>
    <scope>NUCLEOTIDE SEQUENCE [LARGE SCALE GENOMIC DNA]</scope>
    <source>
        <strain evidence="2 3">Marseille-Q4567</strain>
    </source>
</reference>
<dbReference type="Proteomes" id="UP000604730">
    <property type="component" value="Unassembled WGS sequence"/>
</dbReference>
<evidence type="ECO:0000313" key="3">
    <source>
        <dbReference type="Proteomes" id="UP000604730"/>
    </source>
</evidence>